<evidence type="ECO:0000256" key="1">
    <source>
        <dbReference type="ARBA" id="ARBA00012864"/>
    </source>
</evidence>
<feature type="binding site" evidence="7">
    <location>
        <position position="186"/>
    </location>
    <ligand>
        <name>4-imidazolone-5-propanoate</name>
        <dbReference type="ChEBI" id="CHEBI:77893"/>
    </ligand>
</feature>
<evidence type="ECO:0000256" key="6">
    <source>
        <dbReference type="ARBA" id="ARBA00023004"/>
    </source>
</evidence>
<dbReference type="RefSeq" id="WP_005979494.1">
    <property type="nucleotide sequence ID" value="NZ_CABKNW010000004.1"/>
</dbReference>
<dbReference type="GO" id="GO:0019556">
    <property type="term" value="P:L-histidine catabolic process to glutamate and formamide"/>
    <property type="evidence" value="ECO:0007669"/>
    <property type="project" value="UniProtKB-UniRule"/>
</dbReference>
<feature type="binding site" evidence="7">
    <location>
        <position position="326"/>
    </location>
    <ligand>
        <name>N-formimidoyl-L-glutamate</name>
        <dbReference type="ChEBI" id="CHEBI:58928"/>
    </ligand>
</feature>
<name>A0AAX2J761_9FUSO</name>
<feature type="binding site" evidence="7">
    <location>
        <position position="324"/>
    </location>
    <ligand>
        <name>Zn(2+)</name>
        <dbReference type="ChEBI" id="CHEBI:29105"/>
    </ligand>
</feature>
<dbReference type="InterPro" id="IPR005920">
    <property type="entry name" value="HutI"/>
</dbReference>
<organism evidence="9 10">
    <name type="scientific">Fusobacterium ulcerans</name>
    <dbReference type="NCBI Taxonomy" id="861"/>
    <lineage>
        <taxon>Bacteria</taxon>
        <taxon>Fusobacteriati</taxon>
        <taxon>Fusobacteriota</taxon>
        <taxon>Fusobacteriia</taxon>
        <taxon>Fusobacteriales</taxon>
        <taxon>Fusobacteriaceae</taxon>
        <taxon>Fusobacterium</taxon>
    </lineage>
</organism>
<feature type="binding site" evidence="7">
    <location>
        <position position="83"/>
    </location>
    <ligand>
        <name>Zn(2+)</name>
        <dbReference type="ChEBI" id="CHEBI:29105"/>
    </ligand>
</feature>
<evidence type="ECO:0000256" key="3">
    <source>
        <dbReference type="ARBA" id="ARBA00022801"/>
    </source>
</evidence>
<feature type="binding site" evidence="7">
    <location>
        <position position="253"/>
    </location>
    <ligand>
        <name>4-imidazolone-5-propanoate</name>
        <dbReference type="ChEBI" id="CHEBI:77893"/>
    </ligand>
</feature>
<comment type="function">
    <text evidence="7">Catalyzes the hydrolytic cleavage of the carbon-nitrogen bond in imidazolone-5-propanoate to yield N-formimidoyl-L-glutamate. It is the third step in the universal histidine degradation pathway.</text>
</comment>
<dbReference type="EMBL" id="LS483487">
    <property type="protein sequence ID" value="SQJ00137.1"/>
    <property type="molecule type" value="Genomic_DNA"/>
</dbReference>
<evidence type="ECO:0000256" key="4">
    <source>
        <dbReference type="ARBA" id="ARBA00022808"/>
    </source>
</evidence>
<feature type="binding site" evidence="7">
    <location>
        <position position="328"/>
    </location>
    <ligand>
        <name>N-formimidoyl-L-glutamate</name>
        <dbReference type="ChEBI" id="CHEBI:58928"/>
    </ligand>
</feature>
<dbReference type="EC" id="3.5.2.7" evidence="1 7"/>
<feature type="binding site" evidence="7">
    <location>
        <position position="81"/>
    </location>
    <ligand>
        <name>Fe(3+)</name>
        <dbReference type="ChEBI" id="CHEBI:29034"/>
    </ligand>
</feature>
<feature type="binding site" evidence="7">
    <location>
        <position position="153"/>
    </location>
    <ligand>
        <name>4-imidazolone-5-propanoate</name>
        <dbReference type="ChEBI" id="CHEBI:77893"/>
    </ligand>
</feature>
<evidence type="ECO:0000259" key="8">
    <source>
        <dbReference type="Pfam" id="PF01979"/>
    </source>
</evidence>
<evidence type="ECO:0000313" key="9">
    <source>
        <dbReference type="EMBL" id="SQJ00137.1"/>
    </source>
</evidence>
<dbReference type="SUPFAM" id="SSF51556">
    <property type="entry name" value="Metallo-dependent hydrolases"/>
    <property type="match status" value="1"/>
</dbReference>
<evidence type="ECO:0000313" key="10">
    <source>
        <dbReference type="Proteomes" id="UP000249008"/>
    </source>
</evidence>
<dbReference type="CDD" id="cd01296">
    <property type="entry name" value="Imidazolone-5PH"/>
    <property type="match status" value="1"/>
</dbReference>
<keyword evidence="2 7" id="KW-0479">Metal-binding</keyword>
<keyword evidence="3 7" id="KW-0378">Hydrolase</keyword>
<feature type="binding site" evidence="7">
    <location>
        <position position="250"/>
    </location>
    <ligand>
        <name>Fe(3+)</name>
        <dbReference type="ChEBI" id="CHEBI:29034"/>
    </ligand>
</feature>
<sequence>MKADLILYNIGTLVTSRELDKKDFDNGMENIEILKDAYLVVEDGKILQIGTGKVPESLKSEWTKLIDAEGKVVTPGIIDSHTHLVHYGSRENELPMKLKGVPYLEILRNGGGILSTVRATRKATRYELFDKAYEVLDRMLCFGVTTVEAKSGYGLDLENEIKQLEVNKKLDEKHPVDIISTFMGAHAIPEEYKGNSQGYMEELFKMLPIIKERKLAEFCDIFCEDEVFSIEESRKILNEAKKQGFMLKIHADEIVSLGGGELAGEVGAVSSEHLMAVSNEGIKSLKENGVIADILPATSFNLGKAYAPVRKMINEGVNVAVSTDYNPGSCPCENMQLVMQICSSQLRMTPAEIFKAVTLNGARAVKREDNIGSLEKGKKADFVIFDTDNLNYIFYNFGINHVKDVFKEGKQVVKNKHVCYK</sequence>
<gene>
    <name evidence="7 9" type="primary">hutI</name>
    <name evidence="9" type="ORF">NCTC12112_00492</name>
</gene>
<dbReference type="SUPFAM" id="SSF51338">
    <property type="entry name" value="Composite domain of metallo-dependent hydrolases"/>
    <property type="match status" value="1"/>
</dbReference>
<feature type="domain" description="Amidohydrolase-related" evidence="8">
    <location>
        <begin position="72"/>
        <end position="412"/>
    </location>
</feature>
<dbReference type="FunFam" id="3.20.20.140:FF:000007">
    <property type="entry name" value="Imidazolonepropionase"/>
    <property type="match status" value="1"/>
</dbReference>
<protein>
    <recommendedName>
        <fullName evidence="1 7">Imidazolonepropionase</fullName>
        <ecNumber evidence="1 7">3.5.2.7</ecNumber>
    </recommendedName>
    <alternativeName>
        <fullName evidence="7">Imidazolone-5-propionate hydrolase</fullName>
    </alternativeName>
</protein>
<feature type="binding site" evidence="7">
    <location>
        <position position="329"/>
    </location>
    <ligand>
        <name>4-imidazolone-5-propanoate</name>
        <dbReference type="ChEBI" id="CHEBI:77893"/>
    </ligand>
</feature>
<dbReference type="KEGG" id="ful:C4N20_09685"/>
<dbReference type="InterPro" id="IPR006680">
    <property type="entry name" value="Amidohydro-rel"/>
</dbReference>
<proteinExistence type="inferred from homology"/>
<keyword evidence="7" id="KW-0963">Cytoplasm</keyword>
<feature type="binding site" evidence="7">
    <location>
        <position position="153"/>
    </location>
    <ligand>
        <name>N-formimidoyl-L-glutamate</name>
        <dbReference type="ChEBI" id="CHEBI:58928"/>
    </ligand>
</feature>
<dbReference type="InterPro" id="IPR011059">
    <property type="entry name" value="Metal-dep_hydrolase_composite"/>
</dbReference>
<dbReference type="GO" id="GO:0005506">
    <property type="term" value="F:iron ion binding"/>
    <property type="evidence" value="ECO:0007669"/>
    <property type="project" value="UniProtKB-UniRule"/>
</dbReference>
<feature type="binding site" evidence="7">
    <location>
        <position position="250"/>
    </location>
    <ligand>
        <name>Zn(2+)</name>
        <dbReference type="ChEBI" id="CHEBI:29105"/>
    </ligand>
</feature>
<dbReference type="AlphaFoldDB" id="A0AAX2J761"/>
<reference evidence="9 10" key="1">
    <citation type="submission" date="2018-06" db="EMBL/GenBank/DDBJ databases">
        <authorList>
            <consortium name="Pathogen Informatics"/>
            <person name="Doyle S."/>
        </authorList>
    </citation>
    <scope>NUCLEOTIDE SEQUENCE [LARGE SCALE GENOMIC DNA]</scope>
    <source>
        <strain evidence="9 10">NCTC12112</strain>
    </source>
</reference>
<dbReference type="NCBIfam" id="TIGR01224">
    <property type="entry name" value="hutI"/>
    <property type="match status" value="1"/>
</dbReference>
<dbReference type="PANTHER" id="PTHR42752">
    <property type="entry name" value="IMIDAZOLONEPROPIONASE"/>
    <property type="match status" value="1"/>
</dbReference>
<feature type="binding site" evidence="7">
    <location>
        <position position="324"/>
    </location>
    <ligand>
        <name>Fe(3+)</name>
        <dbReference type="ChEBI" id="CHEBI:29034"/>
    </ligand>
</feature>
<keyword evidence="6 7" id="KW-0408">Iron</keyword>
<accession>A0AAX2J761</accession>
<dbReference type="GO" id="GO:0050480">
    <property type="term" value="F:imidazolonepropionase activity"/>
    <property type="evidence" value="ECO:0007669"/>
    <property type="project" value="UniProtKB-UniRule"/>
</dbReference>
<dbReference type="GO" id="GO:0008270">
    <property type="term" value="F:zinc ion binding"/>
    <property type="evidence" value="ECO:0007669"/>
    <property type="project" value="UniProtKB-UniRule"/>
</dbReference>
<dbReference type="Proteomes" id="UP000249008">
    <property type="component" value="Chromosome 1"/>
</dbReference>
<evidence type="ECO:0000256" key="7">
    <source>
        <dbReference type="HAMAP-Rule" id="MF_00372"/>
    </source>
</evidence>
<comment type="catalytic activity">
    <reaction evidence="7">
        <text>4-imidazolone-5-propanoate + H2O = N-formimidoyl-L-glutamate</text>
        <dbReference type="Rhea" id="RHEA:23660"/>
        <dbReference type="ChEBI" id="CHEBI:15377"/>
        <dbReference type="ChEBI" id="CHEBI:58928"/>
        <dbReference type="ChEBI" id="CHEBI:77893"/>
        <dbReference type="EC" id="3.5.2.7"/>
    </reaction>
</comment>
<comment type="subcellular location">
    <subcellularLocation>
        <location evidence="7">Cytoplasm</location>
    </subcellularLocation>
</comment>
<dbReference type="GeneID" id="78455083"/>
<dbReference type="Pfam" id="PF01979">
    <property type="entry name" value="Amidohydro_1"/>
    <property type="match status" value="1"/>
</dbReference>
<comment type="cofactor">
    <cofactor evidence="7">
        <name>Zn(2+)</name>
        <dbReference type="ChEBI" id="CHEBI:29105"/>
    </cofactor>
    <cofactor evidence="7">
        <name>Fe(3+)</name>
        <dbReference type="ChEBI" id="CHEBI:29034"/>
    </cofactor>
    <text evidence="7">Binds 1 zinc or iron ion per subunit.</text>
</comment>
<feature type="binding site" evidence="7">
    <location>
        <position position="83"/>
    </location>
    <ligand>
        <name>Fe(3+)</name>
        <dbReference type="ChEBI" id="CHEBI:29034"/>
    </ligand>
</feature>
<dbReference type="Gene3D" id="2.30.40.10">
    <property type="entry name" value="Urease, subunit C, domain 1"/>
    <property type="match status" value="1"/>
</dbReference>
<keyword evidence="5 7" id="KW-0862">Zinc</keyword>
<evidence type="ECO:0000256" key="2">
    <source>
        <dbReference type="ARBA" id="ARBA00022723"/>
    </source>
</evidence>
<dbReference type="InterPro" id="IPR032466">
    <property type="entry name" value="Metal_Hydrolase"/>
</dbReference>
<dbReference type="GO" id="GO:0005737">
    <property type="term" value="C:cytoplasm"/>
    <property type="evidence" value="ECO:0007669"/>
    <property type="project" value="UniProtKB-SubCell"/>
</dbReference>
<feature type="binding site" evidence="7">
    <location>
        <position position="90"/>
    </location>
    <ligand>
        <name>4-imidazolone-5-propanoate</name>
        <dbReference type="ChEBI" id="CHEBI:77893"/>
    </ligand>
</feature>
<keyword evidence="4 7" id="KW-0369">Histidine metabolism</keyword>
<comment type="similarity">
    <text evidence="7">Belongs to the metallo-dependent hydrolases superfamily. HutI family.</text>
</comment>
<dbReference type="HAMAP" id="MF_00372">
    <property type="entry name" value="HutI"/>
    <property type="match status" value="1"/>
</dbReference>
<feature type="binding site" evidence="7">
    <location>
        <position position="81"/>
    </location>
    <ligand>
        <name>Zn(2+)</name>
        <dbReference type="ChEBI" id="CHEBI:29105"/>
    </ligand>
</feature>
<evidence type="ECO:0000256" key="5">
    <source>
        <dbReference type="ARBA" id="ARBA00022833"/>
    </source>
</evidence>
<dbReference type="PANTHER" id="PTHR42752:SF1">
    <property type="entry name" value="IMIDAZOLONEPROPIONASE-RELATED"/>
    <property type="match status" value="1"/>
</dbReference>
<comment type="pathway">
    <text evidence="7">Amino-acid degradation; L-histidine degradation into L-glutamate; N-formimidoyl-L-glutamate from L-histidine: step 3/3.</text>
</comment>
<dbReference type="Gene3D" id="3.20.20.140">
    <property type="entry name" value="Metal-dependent hydrolases"/>
    <property type="match status" value="1"/>
</dbReference>